<proteinExistence type="predicted"/>
<evidence type="ECO:0000259" key="1">
    <source>
        <dbReference type="Pfam" id="PF09356"/>
    </source>
</evidence>
<dbReference type="EMBL" id="JAAIKE010000016">
    <property type="protein sequence ID" value="NEX48702.1"/>
    <property type="molecule type" value="Genomic_DNA"/>
</dbReference>
<name>A0A6B3RZY8_9RHOB</name>
<keyword evidence="3" id="KW-1185">Reference proteome</keyword>
<evidence type="ECO:0000313" key="2">
    <source>
        <dbReference type="EMBL" id="NEX48702.1"/>
    </source>
</evidence>
<gene>
    <name evidence="2" type="ORF">G3572_21135</name>
</gene>
<dbReference type="InterPro" id="IPR011928">
    <property type="entry name" value="Phage_phiJL001_Gp84"/>
</dbReference>
<sequence length="294" mass="31389">MKTLPPALQAHLDDGTTTLAWCWRITRADGVAFGFTDHDRTLTFEGTDFEPESGFTASEVRAGSDLSVDAQDAEGVLSSDRITETDILDGRWDNAEVELWRVNWADPGQRVLLRRGAIGQVRRGRVAFVAEVRSLSHVLGQTVGRTFQAGCDAALGDGRCGVNLEAAAFRGTGAVTDLLRDRAFTASGFGAFAAGWFAHGTVEWTSGANAGRRAEVLAHDLVDGLAVLTLLEAPVRPIGEGDSFIARAGCDKRVATCSAKFGNVTNFRGFPHIPGQDTILRYASRDGGHDGAVL</sequence>
<reference evidence="2 3" key="1">
    <citation type="submission" date="2020-02" db="EMBL/GenBank/DDBJ databases">
        <title>Rhodobacter algicola sp. nov., isolated from microalga culture.</title>
        <authorList>
            <person name="Park C.-Y."/>
        </authorList>
    </citation>
    <scope>NUCLEOTIDE SEQUENCE [LARGE SCALE GENOMIC DNA]</scope>
    <source>
        <strain evidence="2 3">ETT8</strain>
    </source>
</reference>
<dbReference type="InterPro" id="IPR018964">
    <property type="entry name" value="Phage_phiJL001_Gp84_C"/>
</dbReference>
<accession>A0A6B3RZY8</accession>
<protein>
    <submittedName>
        <fullName evidence="2">DUF2163 domain-containing protein</fullName>
    </submittedName>
</protein>
<organism evidence="2 3">
    <name type="scientific">Pseudotabrizicola algicola</name>
    <dbReference type="NCBI Taxonomy" id="2709381"/>
    <lineage>
        <taxon>Bacteria</taxon>
        <taxon>Pseudomonadati</taxon>
        <taxon>Pseudomonadota</taxon>
        <taxon>Alphaproteobacteria</taxon>
        <taxon>Rhodobacterales</taxon>
        <taxon>Paracoccaceae</taxon>
        <taxon>Pseudotabrizicola</taxon>
    </lineage>
</organism>
<dbReference type="AlphaFoldDB" id="A0A6B3RZY8"/>
<dbReference type="Pfam" id="PF09931">
    <property type="entry name" value="Phage_phiJL001_Gp84_N"/>
    <property type="match status" value="1"/>
</dbReference>
<dbReference type="Pfam" id="PF09356">
    <property type="entry name" value="Phage_BR0599"/>
    <property type="match status" value="1"/>
</dbReference>
<comment type="caution">
    <text evidence="2">The sequence shown here is derived from an EMBL/GenBank/DDBJ whole genome shotgun (WGS) entry which is preliminary data.</text>
</comment>
<evidence type="ECO:0000313" key="3">
    <source>
        <dbReference type="Proteomes" id="UP000481421"/>
    </source>
</evidence>
<feature type="domain" description="Bacteriophage phiJL001 Gp84 C-terminal" evidence="1">
    <location>
        <begin position="195"/>
        <end position="277"/>
    </location>
</feature>
<dbReference type="RefSeq" id="WP_164615583.1">
    <property type="nucleotide sequence ID" value="NZ_JAAIKE010000016.1"/>
</dbReference>
<dbReference type="Proteomes" id="UP000481421">
    <property type="component" value="Unassembled WGS sequence"/>
</dbReference>
<dbReference type="NCBIfam" id="TIGR02218">
    <property type="entry name" value="phg_TIGR02218"/>
    <property type="match status" value="1"/>
</dbReference>